<keyword evidence="20" id="KW-1185">Reference proteome</keyword>
<evidence type="ECO:0000256" key="7">
    <source>
        <dbReference type="ARBA" id="ARBA00022729"/>
    </source>
</evidence>
<feature type="binding site" evidence="15">
    <location>
        <position position="189"/>
    </location>
    <ligand>
        <name>substrate</name>
    </ligand>
</feature>
<dbReference type="GO" id="GO:0042597">
    <property type="term" value="C:periplasmic space"/>
    <property type="evidence" value="ECO:0007669"/>
    <property type="project" value="UniProtKB-SubCell"/>
</dbReference>
<evidence type="ECO:0000256" key="14">
    <source>
        <dbReference type="PIRSR" id="PIRSR611782-1"/>
    </source>
</evidence>
<dbReference type="PRINTS" id="PR00834">
    <property type="entry name" value="PROTEASES2C"/>
</dbReference>
<dbReference type="Pfam" id="PF13365">
    <property type="entry name" value="Trypsin_2"/>
    <property type="match status" value="1"/>
</dbReference>
<feature type="domain" description="PDZ" evidence="18">
    <location>
        <begin position="401"/>
        <end position="487"/>
    </location>
</feature>
<feature type="signal peptide" evidence="17">
    <location>
        <begin position="1"/>
        <end position="24"/>
    </location>
</feature>
<accession>A0A849P6C0</accession>
<keyword evidence="10" id="KW-0378">Hydrolase</keyword>
<evidence type="ECO:0000256" key="2">
    <source>
        <dbReference type="ARBA" id="ARBA00004418"/>
    </source>
</evidence>
<dbReference type="AlphaFoldDB" id="A0A849P6C0"/>
<dbReference type="NCBIfam" id="TIGR02037">
    <property type="entry name" value="degP_htrA_DO"/>
    <property type="match status" value="1"/>
</dbReference>
<dbReference type="PANTHER" id="PTHR22939:SF130">
    <property type="entry name" value="PERIPLASMIC SERINE ENDOPROTEASE DEGP-LIKE-RELATED"/>
    <property type="match status" value="1"/>
</dbReference>
<dbReference type="PROSITE" id="PS50106">
    <property type="entry name" value="PDZ"/>
    <property type="match status" value="2"/>
</dbReference>
<evidence type="ECO:0000256" key="16">
    <source>
        <dbReference type="SAM" id="MobiDB-lite"/>
    </source>
</evidence>
<feature type="compositionally biased region" description="Basic and acidic residues" evidence="16">
    <location>
        <begin position="127"/>
        <end position="137"/>
    </location>
</feature>
<dbReference type="Gene3D" id="2.30.42.10">
    <property type="match status" value="1"/>
</dbReference>
<evidence type="ECO:0000256" key="8">
    <source>
        <dbReference type="ARBA" id="ARBA00022737"/>
    </source>
</evidence>
<comment type="caution">
    <text evidence="19">The sequence shown here is derived from an EMBL/GenBank/DDBJ whole genome shotgun (WGS) entry which is preliminary data.</text>
</comment>
<protein>
    <recommendedName>
        <fullName evidence="5">Probable periplasmic serine endoprotease DegP-like</fullName>
        <ecNumber evidence="4">3.4.21.107</ecNumber>
    </recommendedName>
    <alternativeName>
        <fullName evidence="13">Protease Do</fullName>
    </alternativeName>
</protein>
<keyword evidence="7 17" id="KW-0732">Signal</keyword>
<comment type="subcellular location">
    <subcellularLocation>
        <location evidence="2">Periplasm</location>
    </subcellularLocation>
</comment>
<comment type="similarity">
    <text evidence="3">Belongs to the peptidase S1C family.</text>
</comment>
<feature type="domain" description="PDZ" evidence="18">
    <location>
        <begin position="311"/>
        <end position="395"/>
    </location>
</feature>
<keyword evidence="12" id="KW-0346">Stress response</keyword>
<feature type="chain" id="PRO_5039578665" description="Probable periplasmic serine endoprotease DegP-like" evidence="17">
    <location>
        <begin position="25"/>
        <end position="516"/>
    </location>
</feature>
<dbReference type="Pfam" id="PF13180">
    <property type="entry name" value="PDZ_2"/>
    <property type="match status" value="1"/>
</dbReference>
<dbReference type="Gene3D" id="2.30.42.60">
    <property type="match status" value="1"/>
</dbReference>
<dbReference type="Gene3D" id="2.40.10.120">
    <property type="match status" value="1"/>
</dbReference>
<dbReference type="EMBL" id="JABGBN010000004">
    <property type="protein sequence ID" value="NOL51874.1"/>
    <property type="molecule type" value="Genomic_DNA"/>
</dbReference>
<dbReference type="InterPro" id="IPR036034">
    <property type="entry name" value="PDZ_sf"/>
</dbReference>
<feature type="binding site" evidence="15">
    <location>
        <begin position="258"/>
        <end position="260"/>
    </location>
    <ligand>
        <name>substrate</name>
    </ligand>
</feature>
<gene>
    <name evidence="19" type="ORF">HKX39_06790</name>
</gene>
<dbReference type="SUPFAM" id="SSF50156">
    <property type="entry name" value="PDZ domain-like"/>
    <property type="match status" value="2"/>
</dbReference>
<evidence type="ECO:0000256" key="10">
    <source>
        <dbReference type="ARBA" id="ARBA00022801"/>
    </source>
</evidence>
<comment type="catalytic activity">
    <reaction evidence="1">
        <text>Acts on substrates that are at least partially unfolded. The cleavage site P1 residue is normally between a pair of hydrophobic residues, such as Val-|-Val.</text>
        <dbReference type="EC" id="3.4.21.107"/>
    </reaction>
</comment>
<keyword evidence="8" id="KW-0677">Repeat</keyword>
<dbReference type="Proteomes" id="UP000537862">
    <property type="component" value="Unassembled WGS sequence"/>
</dbReference>
<evidence type="ECO:0000256" key="15">
    <source>
        <dbReference type="PIRSR" id="PIRSR611782-2"/>
    </source>
</evidence>
<feature type="region of interest" description="Disordered" evidence="16">
    <location>
        <begin position="112"/>
        <end position="141"/>
    </location>
</feature>
<dbReference type="CDD" id="cd10839">
    <property type="entry name" value="cpPDZ1_DegP-like"/>
    <property type="match status" value="1"/>
</dbReference>
<feature type="binding site" evidence="15">
    <location>
        <position position="159"/>
    </location>
    <ligand>
        <name>substrate</name>
    </ligand>
</feature>
<dbReference type="EC" id="3.4.21.107" evidence="4"/>
<reference evidence="19 20" key="1">
    <citation type="submission" date="2020-05" db="EMBL/GenBank/DDBJ databases">
        <authorList>
            <person name="Niu N."/>
        </authorList>
    </citation>
    <scope>NUCLEOTIDE SEQUENCE [LARGE SCALE GENOMIC DNA]</scope>
    <source>
        <strain evidence="19 20">3340-03</strain>
    </source>
</reference>
<evidence type="ECO:0000256" key="9">
    <source>
        <dbReference type="ARBA" id="ARBA00022764"/>
    </source>
</evidence>
<dbReference type="InterPro" id="IPR001478">
    <property type="entry name" value="PDZ"/>
</dbReference>
<proteinExistence type="inferred from homology"/>
<name>A0A849P6C0_9BURK</name>
<evidence type="ECO:0000256" key="1">
    <source>
        <dbReference type="ARBA" id="ARBA00001772"/>
    </source>
</evidence>
<evidence type="ECO:0000256" key="4">
    <source>
        <dbReference type="ARBA" id="ARBA00013035"/>
    </source>
</evidence>
<evidence type="ECO:0000256" key="12">
    <source>
        <dbReference type="ARBA" id="ARBA00023016"/>
    </source>
</evidence>
<keyword evidence="11" id="KW-0720">Serine protease</keyword>
<sequence>MQISQKLSTLALALLLGFSSTSMAMGENVQSPSTSNTAPALLAAPSTTNNVSHQFGLPDFTPIVEATENGVVNIRTEAPVRSRARGGDFGGFGSGNPEDFFRFFFGPDFMGPDARPRQYQPNRRQTPRSDEQREERTVPSGVGSGFIISEDGYIITNEHVVDGASKVIVTLNDSKEYTAKVIGVDKRTDLALLKIEAKGLKALEIGNSETLKKGQWVLAIGSPYGLESTVTSGIVSAINRDTGDYLPFVQTDVAINPGNSGGPLIDLSGKVVGVNSQIYTRSGGFMGISFSIPISEAMKVVEQLKENGTVERGRIGVTIGEVQKDIADALGLKDTKGALVSNVEPHSPAEKAGVKSGDVVLSFDGKSVAKWNDLPRFVGLTKPGTTVDIEVWRRGKAEKLSITLESTELGKTTAKNSKSANAPTATDRLGLSVKALSKETQDKLRAPNGVEIVTADGGAADVGLRSGDVVMVINDNDIRSVAEYQAVVDKLPKDRAAALLIRRENLTQWVAVTPTK</sequence>
<evidence type="ECO:0000313" key="19">
    <source>
        <dbReference type="EMBL" id="NOL51874.1"/>
    </source>
</evidence>
<keyword evidence="9" id="KW-0574">Periplasm</keyword>
<feature type="active site" description="Charge relay system" evidence="14">
    <location>
        <position position="159"/>
    </location>
</feature>
<evidence type="ECO:0000256" key="5">
    <source>
        <dbReference type="ARBA" id="ARBA00013958"/>
    </source>
</evidence>
<dbReference type="InterPro" id="IPR009003">
    <property type="entry name" value="Peptidase_S1_PA"/>
</dbReference>
<feature type="active site" description="Charge relay system" evidence="14">
    <location>
        <position position="189"/>
    </location>
</feature>
<evidence type="ECO:0000256" key="3">
    <source>
        <dbReference type="ARBA" id="ARBA00010541"/>
    </source>
</evidence>
<dbReference type="GO" id="GO:0006508">
    <property type="term" value="P:proteolysis"/>
    <property type="evidence" value="ECO:0007669"/>
    <property type="project" value="UniProtKB-KW"/>
</dbReference>
<dbReference type="InterPro" id="IPR001940">
    <property type="entry name" value="Peptidase_S1C"/>
</dbReference>
<evidence type="ECO:0000256" key="13">
    <source>
        <dbReference type="ARBA" id="ARBA00032850"/>
    </source>
</evidence>
<evidence type="ECO:0000313" key="20">
    <source>
        <dbReference type="Proteomes" id="UP000537862"/>
    </source>
</evidence>
<dbReference type="SUPFAM" id="SSF50494">
    <property type="entry name" value="Trypsin-like serine proteases"/>
    <property type="match status" value="1"/>
</dbReference>
<feature type="binding site" evidence="15">
    <location>
        <position position="77"/>
    </location>
    <ligand>
        <name>substrate</name>
    </ligand>
</feature>
<dbReference type="InterPro" id="IPR011782">
    <property type="entry name" value="Pept_S1C_Do"/>
</dbReference>
<dbReference type="PANTHER" id="PTHR22939">
    <property type="entry name" value="SERINE PROTEASE FAMILY S1C HTRA-RELATED"/>
    <property type="match status" value="1"/>
</dbReference>
<evidence type="ECO:0000259" key="18">
    <source>
        <dbReference type="PROSITE" id="PS50106"/>
    </source>
</evidence>
<dbReference type="SMART" id="SM00228">
    <property type="entry name" value="PDZ"/>
    <property type="match status" value="2"/>
</dbReference>
<organism evidence="19 20">
    <name type="scientific">Pelistega suis</name>
    <dbReference type="NCBI Taxonomy" id="1631957"/>
    <lineage>
        <taxon>Bacteria</taxon>
        <taxon>Pseudomonadati</taxon>
        <taxon>Pseudomonadota</taxon>
        <taxon>Betaproteobacteria</taxon>
        <taxon>Burkholderiales</taxon>
        <taxon>Alcaligenaceae</taxon>
        <taxon>Pelistega</taxon>
    </lineage>
</organism>
<evidence type="ECO:0000256" key="6">
    <source>
        <dbReference type="ARBA" id="ARBA00022670"/>
    </source>
</evidence>
<dbReference type="RefSeq" id="WP_171680568.1">
    <property type="nucleotide sequence ID" value="NZ_JABGBN010000004.1"/>
</dbReference>
<keyword evidence="6" id="KW-0645">Protease</keyword>
<dbReference type="GO" id="GO:0004252">
    <property type="term" value="F:serine-type endopeptidase activity"/>
    <property type="evidence" value="ECO:0007669"/>
    <property type="project" value="InterPro"/>
</dbReference>
<feature type="active site" description="Charge relay system" evidence="14">
    <location>
        <position position="260"/>
    </location>
</feature>
<evidence type="ECO:0000256" key="17">
    <source>
        <dbReference type="SAM" id="SignalP"/>
    </source>
</evidence>
<evidence type="ECO:0000256" key="11">
    <source>
        <dbReference type="ARBA" id="ARBA00022825"/>
    </source>
</evidence>